<dbReference type="NCBIfam" id="NF006602">
    <property type="entry name" value="PRK09146.1"/>
    <property type="match status" value="1"/>
</dbReference>
<reference evidence="8" key="1">
    <citation type="submission" date="2017-02" db="EMBL/GenBank/DDBJ databases">
        <authorList>
            <person name="Varghese N."/>
            <person name="Submissions S."/>
        </authorList>
    </citation>
    <scope>NUCLEOTIDE SEQUENCE [LARGE SCALE GENOMIC DNA]</scope>
    <source>
        <strain evidence="8">DSM 19608</strain>
    </source>
</reference>
<dbReference type="PANTHER" id="PTHR30231:SF4">
    <property type="entry name" value="PROTEIN NEN2"/>
    <property type="match status" value="1"/>
</dbReference>
<comment type="catalytic activity">
    <reaction evidence="5">
        <text>DNA(n) + a 2'-deoxyribonucleoside 5'-triphosphate = DNA(n+1) + diphosphate</text>
        <dbReference type="Rhea" id="RHEA:22508"/>
        <dbReference type="Rhea" id="RHEA-COMP:17339"/>
        <dbReference type="Rhea" id="RHEA-COMP:17340"/>
        <dbReference type="ChEBI" id="CHEBI:33019"/>
        <dbReference type="ChEBI" id="CHEBI:61560"/>
        <dbReference type="ChEBI" id="CHEBI:173112"/>
        <dbReference type="EC" id="2.7.7.7"/>
    </reaction>
</comment>
<keyword evidence="3" id="KW-0378">Hydrolase</keyword>
<dbReference type="EC" id="2.7.7.7" evidence="1"/>
<proteinExistence type="predicted"/>
<keyword evidence="8" id="KW-1185">Reference proteome</keyword>
<dbReference type="PANTHER" id="PTHR30231">
    <property type="entry name" value="DNA POLYMERASE III SUBUNIT EPSILON"/>
    <property type="match status" value="1"/>
</dbReference>
<evidence type="ECO:0000259" key="6">
    <source>
        <dbReference type="SMART" id="SM00479"/>
    </source>
</evidence>
<evidence type="ECO:0000256" key="1">
    <source>
        <dbReference type="ARBA" id="ARBA00012417"/>
    </source>
</evidence>
<name>A0A1T4LYM7_VIBCI</name>
<dbReference type="InterPro" id="IPR006054">
    <property type="entry name" value="DnaQ"/>
</dbReference>
<dbReference type="RefSeq" id="WP_078925177.1">
    <property type="nucleotide sequence ID" value="NZ_FUXB01000003.1"/>
</dbReference>
<organism evidence="7 8">
    <name type="scientific">Vibrio cincinnatiensis DSM 19608</name>
    <dbReference type="NCBI Taxonomy" id="1123491"/>
    <lineage>
        <taxon>Bacteria</taxon>
        <taxon>Pseudomonadati</taxon>
        <taxon>Pseudomonadota</taxon>
        <taxon>Gammaproteobacteria</taxon>
        <taxon>Vibrionales</taxon>
        <taxon>Vibrionaceae</taxon>
        <taxon>Vibrio</taxon>
    </lineage>
</organism>
<gene>
    <name evidence="7" type="ORF">SAMN02745782_00801</name>
</gene>
<feature type="domain" description="Exonuclease" evidence="6">
    <location>
        <begin position="47"/>
        <end position="228"/>
    </location>
</feature>
<dbReference type="Gene3D" id="3.30.420.10">
    <property type="entry name" value="Ribonuclease H-like superfamily/Ribonuclease H"/>
    <property type="match status" value="1"/>
</dbReference>
<dbReference type="GO" id="GO:0005829">
    <property type="term" value="C:cytosol"/>
    <property type="evidence" value="ECO:0007669"/>
    <property type="project" value="TreeGrafter"/>
</dbReference>
<evidence type="ECO:0000313" key="8">
    <source>
        <dbReference type="Proteomes" id="UP000190834"/>
    </source>
</evidence>
<sequence length="238" mass="27692">MKRIFQAPSIDWPYKYRAKQTVVQTPVLQHFYQAEIANGNTELGEMEFVAMDFETTGLNADKDEIITIGLVPFTLQRIYLNRAKHWTVRPRQKLDEESVIIHGITHSDIMGAPDLTDIIDDLLEQLRGKVVVVHFHKIEREFLDHAFRRRINEGIEFPIIDTMEIEAQIQKKVTAGLWNKLRGKKAQSLRLGQTRQRYGLPAYHPHHALTDAIATAELMQAQIAHHYTRQHPVRLFWL</sequence>
<dbReference type="SUPFAM" id="SSF53098">
    <property type="entry name" value="Ribonuclease H-like"/>
    <property type="match status" value="1"/>
</dbReference>
<dbReference type="CDD" id="cd06127">
    <property type="entry name" value="DEDDh"/>
    <property type="match status" value="1"/>
</dbReference>
<dbReference type="InterPro" id="IPR036397">
    <property type="entry name" value="RNaseH_sf"/>
</dbReference>
<dbReference type="EMBL" id="FUXB01000003">
    <property type="protein sequence ID" value="SJZ59751.1"/>
    <property type="molecule type" value="Genomic_DNA"/>
</dbReference>
<dbReference type="GO" id="GO:0006260">
    <property type="term" value="P:DNA replication"/>
    <property type="evidence" value="ECO:0007669"/>
    <property type="project" value="InterPro"/>
</dbReference>
<evidence type="ECO:0000256" key="5">
    <source>
        <dbReference type="ARBA" id="ARBA00049244"/>
    </source>
</evidence>
<dbReference type="GO" id="GO:0003677">
    <property type="term" value="F:DNA binding"/>
    <property type="evidence" value="ECO:0007669"/>
    <property type="project" value="InterPro"/>
</dbReference>
<dbReference type="InterPro" id="IPR013520">
    <property type="entry name" value="Ribonucl_H"/>
</dbReference>
<dbReference type="GeneID" id="70582178"/>
<evidence type="ECO:0000256" key="2">
    <source>
        <dbReference type="ARBA" id="ARBA00022722"/>
    </source>
</evidence>
<protein>
    <recommendedName>
        <fullName evidence="1">DNA-directed DNA polymerase</fullName>
        <ecNumber evidence="1">2.7.7.7</ecNumber>
    </recommendedName>
</protein>
<keyword evidence="2" id="KW-0540">Nuclease</keyword>
<dbReference type="NCBIfam" id="TIGR00573">
    <property type="entry name" value="dnaq"/>
    <property type="match status" value="1"/>
</dbReference>
<dbReference type="GO" id="GO:0008408">
    <property type="term" value="F:3'-5' exonuclease activity"/>
    <property type="evidence" value="ECO:0007669"/>
    <property type="project" value="TreeGrafter"/>
</dbReference>
<dbReference type="Pfam" id="PF00929">
    <property type="entry name" value="RNase_T"/>
    <property type="match status" value="1"/>
</dbReference>
<evidence type="ECO:0000313" key="7">
    <source>
        <dbReference type="EMBL" id="SJZ59751.1"/>
    </source>
</evidence>
<dbReference type="InterPro" id="IPR012337">
    <property type="entry name" value="RNaseH-like_sf"/>
</dbReference>
<keyword evidence="4" id="KW-0269">Exonuclease</keyword>
<evidence type="ECO:0000256" key="4">
    <source>
        <dbReference type="ARBA" id="ARBA00022839"/>
    </source>
</evidence>
<dbReference type="AlphaFoldDB" id="A0A1T4LYM7"/>
<dbReference type="GO" id="GO:0003887">
    <property type="term" value="F:DNA-directed DNA polymerase activity"/>
    <property type="evidence" value="ECO:0007669"/>
    <property type="project" value="UniProtKB-EC"/>
</dbReference>
<dbReference type="SMART" id="SM00479">
    <property type="entry name" value="EXOIII"/>
    <property type="match status" value="1"/>
</dbReference>
<evidence type="ECO:0000256" key="3">
    <source>
        <dbReference type="ARBA" id="ARBA00022801"/>
    </source>
</evidence>
<accession>A0A1T4LYM7</accession>
<dbReference type="Proteomes" id="UP000190834">
    <property type="component" value="Unassembled WGS sequence"/>
</dbReference>
<dbReference type="OrthoDB" id="5497329at2"/>
<dbReference type="STRING" id="1123491.SAMN02745782_00801"/>